<dbReference type="AlphaFoldDB" id="M4ZT16"/>
<dbReference type="PATRIC" id="fig|1229512.3.peg.193"/>
<keyword evidence="1" id="KW-0175">Coiled coil</keyword>
<dbReference type="EMBL" id="AP012548">
    <property type="protein sequence ID" value="BAM99493.1"/>
    <property type="molecule type" value="Genomic_DNA"/>
</dbReference>
<feature type="compositionally biased region" description="Basic and acidic residues" evidence="2">
    <location>
        <begin position="171"/>
        <end position="189"/>
    </location>
</feature>
<feature type="region of interest" description="Disordered" evidence="2">
    <location>
        <begin position="29"/>
        <end position="59"/>
    </location>
</feature>
<sequence>MNTSFRFLILTIFISLGFITSCNDDEITPAEEEKSSVNDTINVTSTPTEPPPYDDDEIDKINPEELSRQIKEIGEKIEKLEKESTRQFDEYTQMAEFQKKILGEIRRKKMIMRSKPVGSEEQKKAQKDFEDEKKYGKEKLQILKEKNILLHKLTRSITEAKKEQMELQKKQDYFLKRQKEKQEKQEKENKKTKKN</sequence>
<evidence type="ECO:0008006" key="5">
    <source>
        <dbReference type="Google" id="ProtNLM"/>
    </source>
</evidence>
<feature type="coiled-coil region" evidence="1">
    <location>
        <begin position="63"/>
        <end position="90"/>
    </location>
</feature>
<gene>
    <name evidence="3" type="ORF">BPAA_196</name>
</gene>
<name>M4ZT16_9FLAO</name>
<dbReference type="Proteomes" id="UP000011815">
    <property type="component" value="Chromosome"/>
</dbReference>
<evidence type="ECO:0000313" key="4">
    <source>
        <dbReference type="Proteomes" id="UP000011815"/>
    </source>
</evidence>
<organism evidence="3 4">
    <name type="scientific">Blattabacterium cuenoti BPAA</name>
    <dbReference type="NCBI Taxonomy" id="1229512"/>
    <lineage>
        <taxon>Bacteria</taxon>
        <taxon>Pseudomonadati</taxon>
        <taxon>Bacteroidota</taxon>
        <taxon>Flavobacteriia</taxon>
        <taxon>Flavobacteriales</taxon>
        <taxon>Blattabacteriaceae</taxon>
        <taxon>Blattabacterium</taxon>
    </lineage>
</organism>
<feature type="region of interest" description="Disordered" evidence="2">
    <location>
        <begin position="171"/>
        <end position="195"/>
    </location>
</feature>
<accession>M4ZT16</accession>
<reference evidence="3 4" key="1">
    <citation type="journal article" date="2013" name="Biol. Lett.">
        <title>Maintenance of essential amino acid synthesis pathways in the Blattabacterium cuenoti symbiont of a wood-feeding cockroach.</title>
        <authorList>
            <person name="Tokuda G."/>
            <person name="Elbourne L.D.H."/>
            <person name="Kinjo Y."/>
            <person name="Saitoh S."/>
            <person name="Sabree Z."/>
            <person name="Hojo M."/>
            <person name="Yamada A."/>
            <person name="Hayashi Y."/>
            <person name="Shigenobu S."/>
            <person name="Bandi C."/>
            <person name="Paulsen I.T."/>
            <person name="Watanabe H."/>
            <person name="Lo N."/>
        </authorList>
    </citation>
    <scope>NUCLEOTIDE SEQUENCE [LARGE SCALE GENOMIC DNA]</scope>
    <source>
        <strain evidence="3 4">BPAA</strain>
    </source>
</reference>
<dbReference type="RefSeq" id="WP_015429812.1">
    <property type="nucleotide sequence ID" value="NC_020510.1"/>
</dbReference>
<dbReference type="KEGG" id="blp:BPAA_196"/>
<protein>
    <recommendedName>
        <fullName evidence="5">Lipoprotein</fullName>
    </recommendedName>
</protein>
<evidence type="ECO:0000256" key="1">
    <source>
        <dbReference type="SAM" id="Coils"/>
    </source>
</evidence>
<evidence type="ECO:0000313" key="3">
    <source>
        <dbReference type="EMBL" id="BAM99493.1"/>
    </source>
</evidence>
<dbReference type="HOGENOM" id="CLU_1227972_0_0_10"/>
<dbReference type="eggNOG" id="ENOG50312DC">
    <property type="taxonomic scope" value="Bacteria"/>
</dbReference>
<dbReference type="PROSITE" id="PS51257">
    <property type="entry name" value="PROKAR_LIPOPROTEIN"/>
    <property type="match status" value="1"/>
</dbReference>
<dbReference type="STRING" id="1229512.BPAA_196"/>
<proteinExistence type="predicted"/>
<evidence type="ECO:0000256" key="2">
    <source>
        <dbReference type="SAM" id="MobiDB-lite"/>
    </source>
</evidence>